<dbReference type="InterPro" id="IPR029063">
    <property type="entry name" value="SAM-dependent_MTases_sf"/>
</dbReference>
<protein>
    <recommendedName>
        <fullName evidence="1">Methyltransferase type 11 domain-containing protein</fullName>
    </recommendedName>
</protein>
<keyword evidence="3" id="KW-1185">Reference proteome</keyword>
<dbReference type="CDD" id="cd02440">
    <property type="entry name" value="AdoMet_MTases"/>
    <property type="match status" value="1"/>
</dbReference>
<proteinExistence type="predicted"/>
<name>A0ABM6DD39_9BORD</name>
<gene>
    <name evidence="2" type="ORF">BBN53_03550</name>
</gene>
<organism evidence="2 3">
    <name type="scientific">Bordetella pseudohinzii</name>
    <dbReference type="NCBI Taxonomy" id="1331258"/>
    <lineage>
        <taxon>Bacteria</taxon>
        <taxon>Pseudomonadati</taxon>
        <taxon>Pseudomonadota</taxon>
        <taxon>Betaproteobacteria</taxon>
        <taxon>Burkholderiales</taxon>
        <taxon>Alcaligenaceae</taxon>
        <taxon>Bordetella</taxon>
    </lineage>
</organism>
<evidence type="ECO:0000313" key="3">
    <source>
        <dbReference type="Proteomes" id="UP000092950"/>
    </source>
</evidence>
<evidence type="ECO:0000313" key="2">
    <source>
        <dbReference type="EMBL" id="ANY15046.1"/>
    </source>
</evidence>
<feature type="domain" description="Methyltransferase type 11" evidence="1">
    <location>
        <begin position="49"/>
        <end position="99"/>
    </location>
</feature>
<sequence length="175" mass="19625">MDVLGRLGGENPFLGQRVLACFANSVEKLAILGQAREIVNFDVRPLDEVDFQMDIQNMDAMPDNSFDSFIALHVLNHVKDDQAALREILRVLRPGGKALLTVPYRAGERTVEMANMTEHYGAENLEKYGVGSYRRYGLGDVMERFANQFDLTVLEGRDTVSATHMKVFVLTKMIG</sequence>
<dbReference type="InterPro" id="IPR013216">
    <property type="entry name" value="Methyltransf_11"/>
</dbReference>
<dbReference type="RefSeq" id="WP_043215217.1">
    <property type="nucleotide sequence ID" value="NZ_CAJGUQ010000203.1"/>
</dbReference>
<evidence type="ECO:0000259" key="1">
    <source>
        <dbReference type="Pfam" id="PF08241"/>
    </source>
</evidence>
<accession>A0ABM6DD39</accession>
<dbReference type="Pfam" id="PF08241">
    <property type="entry name" value="Methyltransf_11"/>
    <property type="match status" value="1"/>
</dbReference>
<dbReference type="EMBL" id="CP016440">
    <property type="protein sequence ID" value="ANY15046.1"/>
    <property type="molecule type" value="Genomic_DNA"/>
</dbReference>
<reference evidence="2 3" key="1">
    <citation type="submission" date="2016-07" db="EMBL/GenBank/DDBJ databases">
        <title>Complete genome sequences of Bordetella pseudohinzii.</title>
        <authorList>
            <person name="Spilker T."/>
            <person name="Darrah R."/>
            <person name="LiPuma J.J."/>
        </authorList>
    </citation>
    <scope>NUCLEOTIDE SEQUENCE [LARGE SCALE GENOMIC DNA]</scope>
    <source>
        <strain evidence="2 3">HI4681</strain>
    </source>
</reference>
<dbReference type="Gene3D" id="3.40.50.150">
    <property type="entry name" value="Vaccinia Virus protein VP39"/>
    <property type="match status" value="1"/>
</dbReference>
<dbReference type="SUPFAM" id="SSF53335">
    <property type="entry name" value="S-adenosyl-L-methionine-dependent methyltransferases"/>
    <property type="match status" value="1"/>
</dbReference>
<dbReference type="Proteomes" id="UP000092950">
    <property type="component" value="Chromosome"/>
</dbReference>